<dbReference type="AlphaFoldDB" id="A0A1R3V9U3"/>
<accession>A0A1R3V9U3</accession>
<sequence>MGPLRFRETAPRSGVAVSYYLQQRGCAHHVLERGRIGETCRTQRWDAFRLNSTSIRTILPVDSYDGADPWGDNAPRIRRLPGRPC</sequence>
<evidence type="ECO:0000313" key="1">
    <source>
        <dbReference type="EMBL" id="SIT55557.1"/>
    </source>
</evidence>
<protein>
    <submittedName>
        <fullName evidence="1">Uncharacterized protein</fullName>
    </submittedName>
</protein>
<organism evidence="1 2">
    <name type="scientific">Mesorhizobium prunaredense</name>
    <dbReference type="NCBI Taxonomy" id="1631249"/>
    <lineage>
        <taxon>Bacteria</taxon>
        <taxon>Pseudomonadati</taxon>
        <taxon>Pseudomonadota</taxon>
        <taxon>Alphaproteobacteria</taxon>
        <taxon>Hyphomicrobiales</taxon>
        <taxon>Phyllobacteriaceae</taxon>
        <taxon>Mesorhizobium</taxon>
    </lineage>
</organism>
<evidence type="ECO:0000313" key="2">
    <source>
        <dbReference type="Proteomes" id="UP000188388"/>
    </source>
</evidence>
<name>A0A1R3V9U3_9HYPH</name>
<keyword evidence="2" id="KW-1185">Reference proteome</keyword>
<proteinExistence type="predicted"/>
<gene>
    <name evidence="1" type="ORF">BQ8794_220121</name>
</gene>
<dbReference type="Proteomes" id="UP000188388">
    <property type="component" value="Unassembled WGS sequence"/>
</dbReference>
<dbReference type="EMBL" id="FTPD01000015">
    <property type="protein sequence ID" value="SIT55557.1"/>
    <property type="molecule type" value="Genomic_DNA"/>
</dbReference>
<reference evidence="2" key="1">
    <citation type="submission" date="2017-01" db="EMBL/GenBank/DDBJ databases">
        <authorList>
            <person name="Brunel B."/>
        </authorList>
    </citation>
    <scope>NUCLEOTIDE SEQUENCE [LARGE SCALE GENOMIC DNA]</scope>
</reference>
<dbReference type="STRING" id="1631249.BQ8794_220121"/>